<reference evidence="1" key="1">
    <citation type="journal article" date="2014" name="Int. J. Syst. Evol. Microbiol.">
        <title>Complete genome sequence of Corynebacterium casei LMG S-19264T (=DSM 44701T), isolated from a smear-ripened cheese.</title>
        <authorList>
            <consortium name="US DOE Joint Genome Institute (JGI-PGF)"/>
            <person name="Walter F."/>
            <person name="Albersmeier A."/>
            <person name="Kalinowski J."/>
            <person name="Ruckert C."/>
        </authorList>
    </citation>
    <scope>NUCLEOTIDE SEQUENCE</scope>
    <source>
        <strain evidence="1">JCM 3131</strain>
    </source>
</reference>
<gene>
    <name evidence="1" type="ORF">GCM10010145_11900</name>
</gene>
<evidence type="ECO:0000313" key="1">
    <source>
        <dbReference type="EMBL" id="GGQ44850.1"/>
    </source>
</evidence>
<sequence>MMEIAKGARPLTEAERRRLLALIFGNRKLKDQNGGGRTK</sequence>
<dbReference type="AlphaFoldDB" id="A0A918ENR3"/>
<evidence type="ECO:0000313" key="2">
    <source>
        <dbReference type="Proteomes" id="UP000620156"/>
    </source>
</evidence>
<comment type="caution">
    <text evidence="1">The sequence shown here is derived from an EMBL/GenBank/DDBJ whole genome shotgun (WGS) entry which is preliminary data.</text>
</comment>
<proteinExistence type="predicted"/>
<accession>A0A918ENR3</accession>
<organism evidence="1 2">
    <name type="scientific">Streptomyces ruber</name>
    <dbReference type="NCBI Taxonomy" id="83378"/>
    <lineage>
        <taxon>Bacteria</taxon>
        <taxon>Bacillati</taxon>
        <taxon>Actinomycetota</taxon>
        <taxon>Actinomycetes</taxon>
        <taxon>Kitasatosporales</taxon>
        <taxon>Streptomycetaceae</taxon>
        <taxon>Streptomyces</taxon>
    </lineage>
</organism>
<reference evidence="1" key="2">
    <citation type="submission" date="2020-09" db="EMBL/GenBank/DDBJ databases">
        <authorList>
            <person name="Sun Q."/>
            <person name="Ohkuma M."/>
        </authorList>
    </citation>
    <scope>NUCLEOTIDE SEQUENCE</scope>
    <source>
        <strain evidence="1">JCM 3131</strain>
    </source>
</reference>
<name>A0A918ENR3_9ACTN</name>
<keyword evidence="2" id="KW-1185">Reference proteome</keyword>
<dbReference type="EMBL" id="BMQK01000002">
    <property type="protein sequence ID" value="GGQ44850.1"/>
    <property type="molecule type" value="Genomic_DNA"/>
</dbReference>
<protein>
    <submittedName>
        <fullName evidence="1">Uncharacterized protein</fullName>
    </submittedName>
</protein>
<dbReference type="Proteomes" id="UP000620156">
    <property type="component" value="Unassembled WGS sequence"/>
</dbReference>